<dbReference type="Proteomes" id="UP000013232">
    <property type="component" value="Unassembled WGS sequence"/>
</dbReference>
<reference evidence="6 7" key="1">
    <citation type="submission" date="2012-09" db="EMBL/GenBank/DDBJ databases">
        <title>Draft Genome Sequences of 6 Strains from Genus Thauera.</title>
        <authorList>
            <person name="Liu B."/>
            <person name="Shapleigh J.P."/>
            <person name="Frostegard A.H."/>
        </authorList>
    </citation>
    <scope>NUCLEOTIDE SEQUENCE [LARGE SCALE GENOMIC DNA]</scope>
    <source>
        <strain evidence="7">47Lol / DSM 12138</strain>
    </source>
</reference>
<evidence type="ECO:0000256" key="4">
    <source>
        <dbReference type="ARBA" id="ARBA00023163"/>
    </source>
</evidence>
<keyword evidence="4" id="KW-0804">Transcription</keyword>
<dbReference type="PANTHER" id="PTHR30126">
    <property type="entry name" value="HTH-TYPE TRANSCRIPTIONAL REGULATOR"/>
    <property type="match status" value="1"/>
</dbReference>
<dbReference type="Gene3D" id="3.40.190.10">
    <property type="entry name" value="Periplasmic binding protein-like II"/>
    <property type="match status" value="2"/>
</dbReference>
<evidence type="ECO:0000256" key="1">
    <source>
        <dbReference type="ARBA" id="ARBA00009437"/>
    </source>
</evidence>
<dbReference type="PANTHER" id="PTHR30126:SF6">
    <property type="entry name" value="HTH-TYPE TRANSCRIPTIONAL REGULATOR CYSB-RELATED"/>
    <property type="match status" value="1"/>
</dbReference>
<proteinExistence type="inferred from homology"/>
<dbReference type="RefSeq" id="WP_004344765.1">
    <property type="nucleotide sequence ID" value="NZ_AMXE01000101.1"/>
</dbReference>
<evidence type="ECO:0000313" key="7">
    <source>
        <dbReference type="Proteomes" id="UP000013232"/>
    </source>
</evidence>
<feature type="domain" description="HTH lysR-type" evidence="5">
    <location>
        <begin position="1"/>
        <end position="59"/>
    </location>
</feature>
<dbReference type="SUPFAM" id="SSF53850">
    <property type="entry name" value="Periplasmic binding protein-like II"/>
    <property type="match status" value="1"/>
</dbReference>
<dbReference type="Pfam" id="PF00126">
    <property type="entry name" value="HTH_1"/>
    <property type="match status" value="1"/>
</dbReference>
<dbReference type="InterPro" id="IPR005119">
    <property type="entry name" value="LysR_subst-bd"/>
</dbReference>
<dbReference type="OrthoDB" id="9808620at2"/>
<dbReference type="SUPFAM" id="SSF46785">
    <property type="entry name" value="Winged helix' DNA-binding domain"/>
    <property type="match status" value="1"/>
</dbReference>
<dbReference type="EMBL" id="AMXE01000101">
    <property type="protein sequence ID" value="ENO84584.1"/>
    <property type="molecule type" value="Genomic_DNA"/>
</dbReference>
<keyword evidence="3" id="KW-0238">DNA-binding</keyword>
<accession>N6YXB2</accession>
<dbReference type="GO" id="GO:0019344">
    <property type="term" value="P:cysteine biosynthetic process"/>
    <property type="evidence" value="ECO:0007669"/>
    <property type="project" value="TreeGrafter"/>
</dbReference>
<dbReference type="InterPro" id="IPR037423">
    <property type="entry name" value="CysB_PBP2"/>
</dbReference>
<dbReference type="STRING" id="1123367.GCA_000621305_02204"/>
<organism evidence="6 7">
    <name type="scientific">Thauera linaloolentis (strain DSM 12138 / JCM 21573 / CCUG 41526 / CIP 105981 / IAM 15112 / NBRC 102519 / 47Lol)</name>
    <dbReference type="NCBI Taxonomy" id="1123367"/>
    <lineage>
        <taxon>Bacteria</taxon>
        <taxon>Pseudomonadati</taxon>
        <taxon>Pseudomonadota</taxon>
        <taxon>Betaproteobacteria</taxon>
        <taxon>Rhodocyclales</taxon>
        <taxon>Zoogloeaceae</taxon>
        <taxon>Thauera</taxon>
    </lineage>
</organism>
<gene>
    <name evidence="6" type="ORF">C666_17035</name>
</gene>
<dbReference type="CDD" id="cd08413">
    <property type="entry name" value="PBP2_CysB_like"/>
    <property type="match status" value="1"/>
</dbReference>
<keyword evidence="7" id="KW-1185">Reference proteome</keyword>
<evidence type="ECO:0000256" key="2">
    <source>
        <dbReference type="ARBA" id="ARBA00023015"/>
    </source>
</evidence>
<protein>
    <submittedName>
        <fullName evidence="6">Transcriptional regulator CysB-like protein</fullName>
    </submittedName>
</protein>
<dbReference type="GO" id="GO:0003700">
    <property type="term" value="F:DNA-binding transcription factor activity"/>
    <property type="evidence" value="ECO:0007669"/>
    <property type="project" value="InterPro"/>
</dbReference>
<dbReference type="GO" id="GO:0000976">
    <property type="term" value="F:transcription cis-regulatory region binding"/>
    <property type="evidence" value="ECO:0007669"/>
    <property type="project" value="TreeGrafter"/>
</dbReference>
<dbReference type="PRINTS" id="PR00039">
    <property type="entry name" value="HTHLYSR"/>
</dbReference>
<evidence type="ECO:0000313" key="6">
    <source>
        <dbReference type="EMBL" id="ENO84584.1"/>
    </source>
</evidence>
<dbReference type="AlphaFoldDB" id="N6YXB2"/>
<dbReference type="PROSITE" id="PS50931">
    <property type="entry name" value="HTH_LYSR"/>
    <property type="match status" value="1"/>
</dbReference>
<dbReference type="Gene3D" id="1.10.10.10">
    <property type="entry name" value="Winged helix-like DNA-binding domain superfamily/Winged helix DNA-binding domain"/>
    <property type="match status" value="1"/>
</dbReference>
<evidence type="ECO:0000259" key="5">
    <source>
        <dbReference type="PROSITE" id="PS50931"/>
    </source>
</evidence>
<sequence length="322" mass="35889">MNVSQLRLVRETIRQHFNLSEVANNLLISQPGVSRQLKELEDELGVEIFERRGKRLVGLTPPGEMLLPVIDRILLDVRNLKRVAGRFAVEDAGELSIATTHTQARYLLPDVLQAFRMRFPRVRLVLRQGSPEQIADWVANGEVDIGVSSEALDRRRELQTFPACTWRHCVVVPAGHELAHGSTRLTLQALSRHPVVTYDEGMSERKHIDTAFAAARLPIEVALAAIDADVIKTYVEAGFGVGILSNLAFDARRDSERLVCLDASHLFGDTDSLVAVRKGAYLREFALELVTMLALEQYADAVMEALHREPPPPVRSCCKQSS</sequence>
<comment type="similarity">
    <text evidence="1">Belongs to the LysR transcriptional regulatory family.</text>
</comment>
<dbReference type="InterPro" id="IPR036388">
    <property type="entry name" value="WH-like_DNA-bd_sf"/>
</dbReference>
<dbReference type="Pfam" id="PF03466">
    <property type="entry name" value="LysR_substrate"/>
    <property type="match status" value="1"/>
</dbReference>
<dbReference type="InterPro" id="IPR000847">
    <property type="entry name" value="LysR_HTH_N"/>
</dbReference>
<name>N6YXB2_THAL4</name>
<dbReference type="eggNOG" id="COG0583">
    <property type="taxonomic scope" value="Bacteria"/>
</dbReference>
<comment type="caution">
    <text evidence="6">The sequence shown here is derived from an EMBL/GenBank/DDBJ whole genome shotgun (WGS) entry which is preliminary data.</text>
</comment>
<keyword evidence="2" id="KW-0805">Transcription regulation</keyword>
<evidence type="ECO:0000256" key="3">
    <source>
        <dbReference type="ARBA" id="ARBA00023125"/>
    </source>
</evidence>
<dbReference type="InterPro" id="IPR036390">
    <property type="entry name" value="WH_DNA-bd_sf"/>
</dbReference>